<proteinExistence type="inferred from homology"/>
<dbReference type="AlphaFoldDB" id="A0A9D2L4P4"/>
<protein>
    <submittedName>
        <fullName evidence="7">Tryptophan-rich sensory protein</fullName>
    </submittedName>
</protein>
<evidence type="ECO:0000256" key="2">
    <source>
        <dbReference type="ARBA" id="ARBA00007524"/>
    </source>
</evidence>
<evidence type="ECO:0000256" key="5">
    <source>
        <dbReference type="ARBA" id="ARBA00023136"/>
    </source>
</evidence>
<reference evidence="7" key="1">
    <citation type="journal article" date="2021" name="PeerJ">
        <title>Extensive microbial diversity within the chicken gut microbiome revealed by metagenomics and culture.</title>
        <authorList>
            <person name="Gilroy R."/>
            <person name="Ravi A."/>
            <person name="Getino M."/>
            <person name="Pursley I."/>
            <person name="Horton D.L."/>
            <person name="Alikhan N.F."/>
            <person name="Baker D."/>
            <person name="Gharbi K."/>
            <person name="Hall N."/>
            <person name="Watson M."/>
            <person name="Adriaenssens E.M."/>
            <person name="Foster-Nyarko E."/>
            <person name="Jarju S."/>
            <person name="Secka A."/>
            <person name="Antonio M."/>
            <person name="Oren A."/>
            <person name="Chaudhuri R.R."/>
            <person name="La Ragione R."/>
            <person name="Hildebrand F."/>
            <person name="Pallen M.J."/>
        </authorList>
    </citation>
    <scope>NUCLEOTIDE SEQUENCE</scope>
    <source>
        <strain evidence="7">CHK169-11906</strain>
    </source>
</reference>
<gene>
    <name evidence="7" type="ORF">H9779_06305</name>
</gene>
<keyword evidence="4 6" id="KW-1133">Transmembrane helix</keyword>
<dbReference type="InterPro" id="IPR004307">
    <property type="entry name" value="TspO_MBR"/>
</dbReference>
<keyword evidence="5 6" id="KW-0472">Membrane</keyword>
<dbReference type="InterPro" id="IPR038330">
    <property type="entry name" value="TspO/MBR-related_sf"/>
</dbReference>
<evidence type="ECO:0000256" key="6">
    <source>
        <dbReference type="SAM" id="Phobius"/>
    </source>
</evidence>
<dbReference type="PIRSF" id="PIRSF005859">
    <property type="entry name" value="PBR"/>
    <property type="match status" value="1"/>
</dbReference>
<dbReference type="FunFam" id="1.20.1260.100:FF:000001">
    <property type="entry name" value="translocator protein 2"/>
    <property type="match status" value="1"/>
</dbReference>
<feature type="transmembrane region" description="Helical" evidence="6">
    <location>
        <begin position="131"/>
        <end position="150"/>
    </location>
</feature>
<comment type="subcellular location">
    <subcellularLocation>
        <location evidence="1">Membrane</location>
        <topology evidence="1">Multi-pass membrane protein</topology>
    </subcellularLocation>
</comment>
<evidence type="ECO:0000313" key="8">
    <source>
        <dbReference type="Proteomes" id="UP000824259"/>
    </source>
</evidence>
<dbReference type="GO" id="GO:0016020">
    <property type="term" value="C:membrane"/>
    <property type="evidence" value="ECO:0007669"/>
    <property type="project" value="UniProtKB-SubCell"/>
</dbReference>
<dbReference type="EMBL" id="DWYR01000017">
    <property type="protein sequence ID" value="HJA99192.1"/>
    <property type="molecule type" value="Genomic_DNA"/>
</dbReference>
<keyword evidence="3 6" id="KW-0812">Transmembrane</keyword>
<reference evidence="7" key="2">
    <citation type="submission" date="2021-04" db="EMBL/GenBank/DDBJ databases">
        <authorList>
            <person name="Gilroy R."/>
        </authorList>
    </citation>
    <scope>NUCLEOTIDE SEQUENCE</scope>
    <source>
        <strain evidence="7">CHK169-11906</strain>
    </source>
</reference>
<feature type="transmembrane region" description="Helical" evidence="6">
    <location>
        <begin position="76"/>
        <end position="95"/>
    </location>
</feature>
<feature type="transmembrane region" description="Helical" evidence="6">
    <location>
        <begin position="101"/>
        <end position="119"/>
    </location>
</feature>
<evidence type="ECO:0000256" key="3">
    <source>
        <dbReference type="ARBA" id="ARBA00022692"/>
    </source>
</evidence>
<evidence type="ECO:0000256" key="4">
    <source>
        <dbReference type="ARBA" id="ARBA00022989"/>
    </source>
</evidence>
<evidence type="ECO:0000313" key="7">
    <source>
        <dbReference type="EMBL" id="HJA99192.1"/>
    </source>
</evidence>
<comment type="similarity">
    <text evidence="2">Belongs to the TspO/BZRP family.</text>
</comment>
<dbReference type="PANTHER" id="PTHR10057:SF0">
    <property type="entry name" value="TRANSLOCATOR PROTEIN"/>
    <property type="match status" value="1"/>
</dbReference>
<dbReference type="Gene3D" id="1.20.1260.100">
    <property type="entry name" value="TspO/MBR protein"/>
    <property type="match status" value="1"/>
</dbReference>
<sequence length="152" mass="17430">MKKTIIYLFPILLCMLVGFSASIFQSSAISEWYPLLNKSVLTPPNLAFPIVWGVLYICIGLSLGRLTARGQGKGLISLWVAQLIVNFLWSIFFFYFRNPLIGFIDIIVLDLLVIAYIFWAARRDRAASWLFVPYLLWILLATYLNGYILINN</sequence>
<dbReference type="GO" id="GO:0033013">
    <property type="term" value="P:tetrapyrrole metabolic process"/>
    <property type="evidence" value="ECO:0007669"/>
    <property type="project" value="UniProtKB-ARBA"/>
</dbReference>
<organism evidence="7 8">
    <name type="scientific">Candidatus Alistipes avicola</name>
    <dbReference type="NCBI Taxonomy" id="2838432"/>
    <lineage>
        <taxon>Bacteria</taxon>
        <taxon>Pseudomonadati</taxon>
        <taxon>Bacteroidota</taxon>
        <taxon>Bacteroidia</taxon>
        <taxon>Bacteroidales</taxon>
        <taxon>Rikenellaceae</taxon>
        <taxon>Alistipes</taxon>
    </lineage>
</organism>
<accession>A0A9D2L4P4</accession>
<comment type="caution">
    <text evidence="7">The sequence shown here is derived from an EMBL/GenBank/DDBJ whole genome shotgun (WGS) entry which is preliminary data.</text>
</comment>
<evidence type="ECO:0000256" key="1">
    <source>
        <dbReference type="ARBA" id="ARBA00004141"/>
    </source>
</evidence>
<dbReference type="Pfam" id="PF03073">
    <property type="entry name" value="TspO_MBR"/>
    <property type="match status" value="1"/>
</dbReference>
<name>A0A9D2L4P4_9BACT</name>
<dbReference type="Proteomes" id="UP000824259">
    <property type="component" value="Unassembled WGS sequence"/>
</dbReference>
<dbReference type="PANTHER" id="PTHR10057">
    <property type="entry name" value="PERIPHERAL-TYPE BENZODIAZEPINE RECEPTOR"/>
    <property type="match status" value="1"/>
</dbReference>
<feature type="transmembrane region" description="Helical" evidence="6">
    <location>
        <begin position="46"/>
        <end position="64"/>
    </location>
</feature>
<dbReference type="CDD" id="cd15904">
    <property type="entry name" value="TSPO_MBR"/>
    <property type="match status" value="1"/>
</dbReference>